<organism evidence="1 2">
    <name type="scientific">Amycolatopsis endophytica</name>
    <dbReference type="NCBI Taxonomy" id="860233"/>
    <lineage>
        <taxon>Bacteria</taxon>
        <taxon>Bacillati</taxon>
        <taxon>Actinomycetota</taxon>
        <taxon>Actinomycetes</taxon>
        <taxon>Pseudonocardiales</taxon>
        <taxon>Pseudonocardiaceae</taxon>
        <taxon>Amycolatopsis</taxon>
    </lineage>
</organism>
<dbReference type="Pfam" id="PF04672">
    <property type="entry name" value="Methyltransf_19"/>
    <property type="match status" value="1"/>
</dbReference>
<dbReference type="AlphaFoldDB" id="A0A853AXD9"/>
<evidence type="ECO:0000313" key="2">
    <source>
        <dbReference type="Proteomes" id="UP000549616"/>
    </source>
</evidence>
<sequence>MTPHETPNQRTTATAAGVYDWYLNGHHHLPCDAEVAIAAQKLFPLAGRVARYNRDFLQRAVRWMTEQGIRQFLDIGSGYPVAGNVHEIAQRYARGARVLYVDLDPDTVTVSNQLLAGSPDAACVRGDVREPEDILARAELLDLTKPVGLLLVSVLPFLPGDVSPLVRRYLARLVPGSYLALTHVTTADDERIRRRQEDVEQTYNARVRQNVHFRARDEVAELFADTELVPPGLVLATDWHPPRGYRPDPDDEANQLLVGAVGRLT</sequence>
<dbReference type="SUPFAM" id="SSF53335">
    <property type="entry name" value="S-adenosyl-L-methionine-dependent methyltransferases"/>
    <property type="match status" value="1"/>
</dbReference>
<proteinExistence type="predicted"/>
<dbReference type="RefSeq" id="WP_179771675.1">
    <property type="nucleotide sequence ID" value="NZ_JACCFK010000001.1"/>
</dbReference>
<evidence type="ECO:0008006" key="3">
    <source>
        <dbReference type="Google" id="ProtNLM"/>
    </source>
</evidence>
<name>A0A853AXD9_9PSEU</name>
<dbReference type="EMBL" id="JACCFK010000001">
    <property type="protein sequence ID" value="NYI87251.1"/>
    <property type="molecule type" value="Genomic_DNA"/>
</dbReference>
<dbReference type="InterPro" id="IPR029063">
    <property type="entry name" value="SAM-dependent_MTases_sf"/>
</dbReference>
<evidence type="ECO:0000313" key="1">
    <source>
        <dbReference type="EMBL" id="NYI87251.1"/>
    </source>
</evidence>
<comment type="caution">
    <text evidence="1">The sequence shown here is derived from an EMBL/GenBank/DDBJ whole genome shotgun (WGS) entry which is preliminary data.</text>
</comment>
<dbReference type="InterPro" id="IPR006764">
    <property type="entry name" value="SAM_dep_MeTrfase_SAV2177_type"/>
</dbReference>
<keyword evidence="2" id="KW-1185">Reference proteome</keyword>
<dbReference type="Proteomes" id="UP000549616">
    <property type="component" value="Unassembled WGS sequence"/>
</dbReference>
<accession>A0A853AXD9</accession>
<dbReference type="Gene3D" id="3.40.50.150">
    <property type="entry name" value="Vaccinia Virus protein VP39"/>
    <property type="match status" value="1"/>
</dbReference>
<protein>
    <recommendedName>
        <fullName evidence="3">S-adenosyl methyltransferase</fullName>
    </recommendedName>
</protein>
<reference evidence="1 2" key="1">
    <citation type="submission" date="2020-07" db="EMBL/GenBank/DDBJ databases">
        <title>Sequencing the genomes of 1000 actinobacteria strains.</title>
        <authorList>
            <person name="Klenk H.-P."/>
        </authorList>
    </citation>
    <scope>NUCLEOTIDE SEQUENCE [LARGE SCALE GENOMIC DNA]</scope>
    <source>
        <strain evidence="1 2">DSM 104006</strain>
    </source>
</reference>
<gene>
    <name evidence="1" type="ORF">HNR02_000574</name>
</gene>
<dbReference type="PIRSF" id="PIRSF017393">
    <property type="entry name" value="MTase_SAV2177"/>
    <property type="match status" value="1"/>
</dbReference>